<dbReference type="PANTHER" id="PTHR46600:SF11">
    <property type="entry name" value="THAP DOMAIN-CONTAINING PROTEIN 10"/>
    <property type="match status" value="1"/>
</dbReference>
<sequence length="172" mass="19494">MLPASPTLAMKWAKASGKRDVKPPPYARVCSEHFSPECYQRDLQHELLGLPLRKKLKPDAVPDRNLSQIKIKSKLHVLKNKEHVSVVKNNNKVNRLPMRSSIRIAKKKSIISVNNAYVDNVGTEMTGDETPEQVSNKLKFMAKLQLQKEYGGDAISLCSELPKYPEEDDTKR</sequence>
<dbReference type="SMART" id="SM00692">
    <property type="entry name" value="DM3"/>
    <property type="match status" value="1"/>
</dbReference>
<keyword evidence="2 5" id="KW-0863">Zinc-finger</keyword>
<evidence type="ECO:0000256" key="2">
    <source>
        <dbReference type="ARBA" id="ARBA00022771"/>
    </source>
</evidence>
<protein>
    <recommendedName>
        <fullName evidence="6">THAP-type domain-containing protein</fullName>
    </recommendedName>
</protein>
<dbReference type="InterPro" id="IPR006612">
    <property type="entry name" value="THAP_Znf"/>
</dbReference>
<keyword evidence="4 5" id="KW-0238">DNA-binding</keyword>
<comment type="caution">
    <text evidence="7">The sequence shown here is derived from an EMBL/GenBank/DDBJ whole genome shotgun (WGS) entry which is preliminary data.</text>
</comment>
<dbReference type="EMBL" id="JANEYG010000233">
    <property type="protein sequence ID" value="KAJ8910936.1"/>
    <property type="molecule type" value="Genomic_DNA"/>
</dbReference>
<dbReference type="PANTHER" id="PTHR46600">
    <property type="entry name" value="THAP DOMAIN-CONTAINING"/>
    <property type="match status" value="1"/>
</dbReference>
<keyword evidence="3" id="KW-0862">Zinc</keyword>
<dbReference type="SUPFAM" id="SSF57716">
    <property type="entry name" value="Glucocorticoid receptor-like (DNA-binding domain)"/>
    <property type="match status" value="1"/>
</dbReference>
<feature type="domain" description="THAP-type" evidence="6">
    <location>
        <begin position="1"/>
        <end position="65"/>
    </location>
</feature>
<dbReference type="SMART" id="SM00980">
    <property type="entry name" value="THAP"/>
    <property type="match status" value="1"/>
</dbReference>
<evidence type="ECO:0000313" key="8">
    <source>
        <dbReference type="Proteomes" id="UP001159042"/>
    </source>
</evidence>
<name>A0AAV8V9P5_9CUCU</name>
<dbReference type="Proteomes" id="UP001159042">
    <property type="component" value="Unassembled WGS sequence"/>
</dbReference>
<keyword evidence="8" id="KW-1185">Reference proteome</keyword>
<evidence type="ECO:0000259" key="6">
    <source>
        <dbReference type="PROSITE" id="PS50950"/>
    </source>
</evidence>
<evidence type="ECO:0000313" key="7">
    <source>
        <dbReference type="EMBL" id="KAJ8910936.1"/>
    </source>
</evidence>
<dbReference type="GO" id="GO:0043565">
    <property type="term" value="F:sequence-specific DNA binding"/>
    <property type="evidence" value="ECO:0007669"/>
    <property type="project" value="InterPro"/>
</dbReference>
<evidence type="ECO:0000256" key="4">
    <source>
        <dbReference type="ARBA" id="ARBA00023125"/>
    </source>
</evidence>
<reference evidence="7 8" key="1">
    <citation type="journal article" date="2023" name="Insect Mol. Biol.">
        <title>Genome sequencing provides insights into the evolution of gene families encoding plant cell wall-degrading enzymes in longhorned beetles.</title>
        <authorList>
            <person name="Shin N.R."/>
            <person name="Okamura Y."/>
            <person name="Kirsch R."/>
            <person name="Pauchet Y."/>
        </authorList>
    </citation>
    <scope>NUCLEOTIDE SEQUENCE [LARGE SCALE GENOMIC DNA]</scope>
    <source>
        <strain evidence="7">EAD_L_NR</strain>
    </source>
</reference>
<dbReference type="PROSITE" id="PS50950">
    <property type="entry name" value="ZF_THAP"/>
    <property type="match status" value="1"/>
</dbReference>
<gene>
    <name evidence="7" type="ORF">NQ315_014356</name>
</gene>
<dbReference type="InterPro" id="IPR026516">
    <property type="entry name" value="THAP1/10"/>
</dbReference>
<dbReference type="GO" id="GO:0008270">
    <property type="term" value="F:zinc ion binding"/>
    <property type="evidence" value="ECO:0007669"/>
    <property type="project" value="UniProtKB-KW"/>
</dbReference>
<keyword evidence="1" id="KW-0479">Metal-binding</keyword>
<evidence type="ECO:0000256" key="5">
    <source>
        <dbReference type="PROSITE-ProRule" id="PRU00309"/>
    </source>
</evidence>
<proteinExistence type="predicted"/>
<evidence type="ECO:0000256" key="1">
    <source>
        <dbReference type="ARBA" id="ARBA00022723"/>
    </source>
</evidence>
<evidence type="ECO:0000256" key="3">
    <source>
        <dbReference type="ARBA" id="ARBA00022833"/>
    </source>
</evidence>
<dbReference type="Pfam" id="PF05485">
    <property type="entry name" value="THAP"/>
    <property type="match status" value="1"/>
</dbReference>
<dbReference type="AlphaFoldDB" id="A0AAV8V9P5"/>
<organism evidence="7 8">
    <name type="scientific">Exocentrus adspersus</name>
    <dbReference type="NCBI Taxonomy" id="1586481"/>
    <lineage>
        <taxon>Eukaryota</taxon>
        <taxon>Metazoa</taxon>
        <taxon>Ecdysozoa</taxon>
        <taxon>Arthropoda</taxon>
        <taxon>Hexapoda</taxon>
        <taxon>Insecta</taxon>
        <taxon>Pterygota</taxon>
        <taxon>Neoptera</taxon>
        <taxon>Endopterygota</taxon>
        <taxon>Coleoptera</taxon>
        <taxon>Polyphaga</taxon>
        <taxon>Cucujiformia</taxon>
        <taxon>Chrysomeloidea</taxon>
        <taxon>Cerambycidae</taxon>
        <taxon>Lamiinae</taxon>
        <taxon>Acanthocinini</taxon>
        <taxon>Exocentrus</taxon>
    </lineage>
</organism>
<accession>A0AAV8V9P5</accession>